<dbReference type="Gene3D" id="3.10.20.30">
    <property type="match status" value="1"/>
</dbReference>
<reference evidence="1 2" key="1">
    <citation type="submission" date="2019-02" db="EMBL/GenBank/DDBJ databases">
        <title>Deep-cultivation of Planctomycetes and their phenomic and genomic characterization uncovers novel biology.</title>
        <authorList>
            <person name="Wiegand S."/>
            <person name="Jogler M."/>
            <person name="Boedeker C."/>
            <person name="Pinto D."/>
            <person name="Vollmers J."/>
            <person name="Rivas-Marin E."/>
            <person name="Kohn T."/>
            <person name="Peeters S.H."/>
            <person name="Heuer A."/>
            <person name="Rast P."/>
            <person name="Oberbeckmann S."/>
            <person name="Bunk B."/>
            <person name="Jeske O."/>
            <person name="Meyerdierks A."/>
            <person name="Storesund J.E."/>
            <person name="Kallscheuer N."/>
            <person name="Luecker S."/>
            <person name="Lage O.M."/>
            <person name="Pohl T."/>
            <person name="Merkel B.J."/>
            <person name="Hornburger P."/>
            <person name="Mueller R.-W."/>
            <person name="Bruemmer F."/>
            <person name="Labrenz M."/>
            <person name="Spormann A.M."/>
            <person name="Op den Camp H."/>
            <person name="Overmann J."/>
            <person name="Amann R."/>
            <person name="Jetten M.S.M."/>
            <person name="Mascher T."/>
            <person name="Medema M.H."/>
            <person name="Devos D.P."/>
            <person name="Kaster A.-K."/>
            <person name="Ovreas L."/>
            <person name="Rohde M."/>
            <person name="Galperin M.Y."/>
            <person name="Jogler C."/>
        </authorList>
    </citation>
    <scope>NUCLEOTIDE SEQUENCE [LARGE SCALE GENOMIC DNA]</scope>
    <source>
        <strain evidence="1 2">Mal48</strain>
    </source>
</reference>
<organism evidence="1 2">
    <name type="scientific">Thalassoglobus polymorphus</name>
    <dbReference type="NCBI Taxonomy" id="2527994"/>
    <lineage>
        <taxon>Bacteria</taxon>
        <taxon>Pseudomonadati</taxon>
        <taxon>Planctomycetota</taxon>
        <taxon>Planctomycetia</taxon>
        <taxon>Planctomycetales</taxon>
        <taxon>Planctomycetaceae</taxon>
        <taxon>Thalassoglobus</taxon>
    </lineage>
</organism>
<dbReference type="KEGG" id="tpol:Mal48_07340"/>
<dbReference type="NCBIfam" id="TIGR01683">
    <property type="entry name" value="thiS"/>
    <property type="match status" value="1"/>
</dbReference>
<dbReference type="AlphaFoldDB" id="A0A517QIM0"/>
<name>A0A517QIM0_9PLAN</name>
<gene>
    <name evidence="1" type="ORF">Mal48_07340</name>
</gene>
<evidence type="ECO:0000313" key="1">
    <source>
        <dbReference type="EMBL" id="QDT31500.1"/>
    </source>
</evidence>
<dbReference type="EMBL" id="CP036267">
    <property type="protein sequence ID" value="QDT31500.1"/>
    <property type="molecule type" value="Genomic_DNA"/>
</dbReference>
<dbReference type="InterPro" id="IPR003749">
    <property type="entry name" value="ThiS/MoaD-like"/>
</dbReference>
<keyword evidence="2" id="KW-1185">Reference proteome</keyword>
<dbReference type="Proteomes" id="UP000315724">
    <property type="component" value="Chromosome"/>
</dbReference>
<evidence type="ECO:0000313" key="2">
    <source>
        <dbReference type="Proteomes" id="UP000315724"/>
    </source>
</evidence>
<dbReference type="InterPro" id="IPR012675">
    <property type="entry name" value="Beta-grasp_dom_sf"/>
</dbReference>
<dbReference type="PANTHER" id="PTHR34472">
    <property type="entry name" value="SULFUR CARRIER PROTEIN THIS"/>
    <property type="match status" value="1"/>
</dbReference>
<proteinExistence type="predicted"/>
<dbReference type="Pfam" id="PF02597">
    <property type="entry name" value="ThiS"/>
    <property type="match status" value="1"/>
</dbReference>
<dbReference type="PANTHER" id="PTHR34472:SF1">
    <property type="entry name" value="SULFUR CARRIER PROTEIN THIS"/>
    <property type="match status" value="1"/>
</dbReference>
<accession>A0A517QIM0</accession>
<protein>
    <submittedName>
        <fullName evidence="1">Sulfur carrier protein ThiS</fullName>
    </submittedName>
</protein>
<sequence>MKMSFVGTINIKDQSACFSATADSYQQSKTMLKIKVNGEEYTIDNGASVADLLKQLEKNPKFLAVENNRELIPRTEHSNCKLQNGDEIEIVTLVGGG</sequence>
<dbReference type="SUPFAM" id="SSF54285">
    <property type="entry name" value="MoaD/ThiS"/>
    <property type="match status" value="1"/>
</dbReference>
<dbReference type="CDD" id="cd00565">
    <property type="entry name" value="Ubl_ThiS"/>
    <property type="match status" value="1"/>
</dbReference>
<dbReference type="InterPro" id="IPR010035">
    <property type="entry name" value="Thi_S"/>
</dbReference>
<dbReference type="InterPro" id="IPR016155">
    <property type="entry name" value="Mopterin_synth/thiamin_S_b"/>
</dbReference>